<proteinExistence type="predicted"/>
<dbReference type="RefSeq" id="WP_209267977.1">
    <property type="nucleotide sequence ID" value="NZ_JAFFZN010000032.1"/>
</dbReference>
<evidence type="ECO:0000313" key="3">
    <source>
        <dbReference type="Proteomes" id="UP001518976"/>
    </source>
</evidence>
<name>A0ABS3X1F6_9ACTN</name>
<dbReference type="Proteomes" id="UP001518976">
    <property type="component" value="Unassembled WGS sequence"/>
</dbReference>
<protein>
    <submittedName>
        <fullName evidence="2">Uncharacterized protein</fullName>
    </submittedName>
</protein>
<accession>A0ABS3X1F6</accession>
<dbReference type="EMBL" id="JAFFZN010000032">
    <property type="protein sequence ID" value="MBO8189208.1"/>
    <property type="molecule type" value="Genomic_DNA"/>
</dbReference>
<feature type="region of interest" description="Disordered" evidence="1">
    <location>
        <begin position="108"/>
        <end position="144"/>
    </location>
</feature>
<comment type="caution">
    <text evidence="2">The sequence shown here is derived from an EMBL/GenBank/DDBJ whole genome shotgun (WGS) entry which is preliminary data.</text>
</comment>
<gene>
    <name evidence="2" type="ORF">JW592_27675</name>
</gene>
<feature type="compositionally biased region" description="Basic residues" evidence="1">
    <location>
        <begin position="112"/>
        <end position="121"/>
    </location>
</feature>
<evidence type="ECO:0000313" key="2">
    <source>
        <dbReference type="EMBL" id="MBO8189208.1"/>
    </source>
</evidence>
<reference evidence="2 3" key="1">
    <citation type="submission" date="2021-02" db="EMBL/GenBank/DDBJ databases">
        <title>Streptomyces spirodelae sp. nov., isolated from duckweed.</title>
        <authorList>
            <person name="Saimee Y."/>
            <person name="Duangmal K."/>
        </authorList>
    </citation>
    <scope>NUCLEOTIDE SEQUENCE [LARGE SCALE GENOMIC DNA]</scope>
    <source>
        <strain evidence="2 3">DW4-2</strain>
    </source>
</reference>
<sequence>MPIKAKKRPTRTRTKKVSHRPPLKLSKIPPLAIDLRDPANAVITCEDCGTECPITGMKGGSVQKLVPHHTGQAHVQPGIRCRSSNRQIVFDLTLPEWWQARADAAREAANRRPSRVTRKPRTAPAPAVAQIATRKTRSEPDDGRPMWLVREMGWASTSAAVRDTDTRRAQLPAGETPTEGPQIPLEPVRITV</sequence>
<feature type="region of interest" description="Disordered" evidence="1">
    <location>
        <begin position="157"/>
        <end position="183"/>
    </location>
</feature>
<feature type="compositionally biased region" description="Basic residues" evidence="1">
    <location>
        <begin position="1"/>
        <end position="22"/>
    </location>
</feature>
<evidence type="ECO:0000256" key="1">
    <source>
        <dbReference type="SAM" id="MobiDB-lite"/>
    </source>
</evidence>
<organism evidence="2 3">
    <name type="scientific">Streptomyces spirodelae</name>
    <dbReference type="NCBI Taxonomy" id="2812904"/>
    <lineage>
        <taxon>Bacteria</taxon>
        <taxon>Bacillati</taxon>
        <taxon>Actinomycetota</taxon>
        <taxon>Actinomycetes</taxon>
        <taxon>Kitasatosporales</taxon>
        <taxon>Streptomycetaceae</taxon>
        <taxon>Streptomyces</taxon>
    </lineage>
</organism>
<feature type="region of interest" description="Disordered" evidence="1">
    <location>
        <begin position="1"/>
        <end position="24"/>
    </location>
</feature>
<keyword evidence="3" id="KW-1185">Reference proteome</keyword>